<dbReference type="OMA" id="NVGGEMY"/>
<reference evidence="2" key="1">
    <citation type="submission" date="2025-08" db="UniProtKB">
        <authorList>
            <consortium name="Ensembl"/>
        </authorList>
    </citation>
    <scope>IDENTIFICATION</scope>
</reference>
<organism evidence="2 3">
    <name type="scientific">Cebus imitator</name>
    <name type="common">Panamanian white-faced capuchin</name>
    <name type="synonym">Cebus capucinus imitator</name>
    <dbReference type="NCBI Taxonomy" id="2715852"/>
    <lineage>
        <taxon>Eukaryota</taxon>
        <taxon>Metazoa</taxon>
        <taxon>Chordata</taxon>
        <taxon>Craniata</taxon>
        <taxon>Vertebrata</taxon>
        <taxon>Euteleostomi</taxon>
        <taxon>Mammalia</taxon>
        <taxon>Eutheria</taxon>
        <taxon>Euarchontoglires</taxon>
        <taxon>Primates</taxon>
        <taxon>Haplorrhini</taxon>
        <taxon>Platyrrhini</taxon>
        <taxon>Cebidae</taxon>
        <taxon>Cebinae</taxon>
        <taxon>Cebus</taxon>
    </lineage>
</organism>
<dbReference type="InterPro" id="IPR011333">
    <property type="entry name" value="SKP1/BTB/POZ_sf"/>
</dbReference>
<dbReference type="CDD" id="cd18371">
    <property type="entry name" value="BTB_POZ_KCTD14"/>
    <property type="match status" value="1"/>
</dbReference>
<protein>
    <submittedName>
        <fullName evidence="2">Potassium channel tetramerization domain containing 14</fullName>
    </submittedName>
</protein>
<keyword evidence="3" id="KW-1185">Reference proteome</keyword>
<sequence length="261" mass="29896">MSLPRAICTWRGCAVERPEVRMTSQTPLPHSPRPGPPTMSTVVELNVGGEFYTTTLGTLRKFPGSKLAEMFSSSAKACTDAEGRFFIDRPGTYFRPILDYLRIGQVPTQHIPEVYREAQFYEIRPLVKLLEDMPEIFGEQVSRKQFLLQVPGYSESLELMVRLARAEAITARKSSVLVCLVETEEQDAYYSEVLHFLQDKEKSVVKFGPWKAALDSSDLLYCLAMDIKAQGYKAVYDLFLVYATKTTRIYFNIYSFTFTWW</sequence>
<evidence type="ECO:0000313" key="3">
    <source>
        <dbReference type="Proteomes" id="UP000233040"/>
    </source>
</evidence>
<dbReference type="Pfam" id="PF02214">
    <property type="entry name" value="BTB_2"/>
    <property type="match status" value="1"/>
</dbReference>
<dbReference type="GO" id="GO:0042802">
    <property type="term" value="F:identical protein binding"/>
    <property type="evidence" value="ECO:0007669"/>
    <property type="project" value="UniProtKB-ARBA"/>
</dbReference>
<reference evidence="2" key="2">
    <citation type="submission" date="2025-09" db="UniProtKB">
        <authorList>
            <consortium name="Ensembl"/>
        </authorList>
    </citation>
    <scope>IDENTIFICATION</scope>
</reference>
<dbReference type="Gene3D" id="3.30.710.10">
    <property type="entry name" value="Potassium Channel Kv1.1, Chain A"/>
    <property type="match status" value="1"/>
</dbReference>
<proteinExistence type="predicted"/>
<dbReference type="InterPro" id="IPR003131">
    <property type="entry name" value="T1-type_BTB"/>
</dbReference>
<dbReference type="InterPro" id="IPR057890">
    <property type="entry name" value="KCTD7/14_C"/>
</dbReference>
<accession>A0A2K5RCD4</accession>
<dbReference type="SMART" id="SM00225">
    <property type="entry name" value="BTB"/>
    <property type="match status" value="1"/>
</dbReference>
<name>A0A2K5RCD4_CEBIM</name>
<dbReference type="Pfam" id="PF25611">
    <property type="entry name" value="KCTD_C"/>
    <property type="match status" value="1"/>
</dbReference>
<dbReference type="GeneTree" id="ENSGT00940000160762"/>
<feature type="domain" description="BTB" evidence="1">
    <location>
        <begin position="41"/>
        <end position="138"/>
    </location>
</feature>
<dbReference type="AlphaFoldDB" id="A0A2K5RCD4"/>
<dbReference type="PANTHER" id="PTHR14499">
    <property type="entry name" value="POTASSIUM CHANNEL TETRAMERIZATION DOMAIN-CONTAINING"/>
    <property type="match status" value="1"/>
</dbReference>
<dbReference type="InterPro" id="IPR000210">
    <property type="entry name" value="BTB/POZ_dom"/>
</dbReference>
<evidence type="ECO:0000259" key="1">
    <source>
        <dbReference type="SMART" id="SM00225"/>
    </source>
</evidence>
<dbReference type="STRING" id="9516.ENSCCAP00000025793"/>
<dbReference type="GO" id="GO:0051260">
    <property type="term" value="P:protein homooligomerization"/>
    <property type="evidence" value="ECO:0007669"/>
    <property type="project" value="InterPro"/>
</dbReference>
<dbReference type="SUPFAM" id="SSF54695">
    <property type="entry name" value="POZ domain"/>
    <property type="match status" value="1"/>
</dbReference>
<evidence type="ECO:0000313" key="2">
    <source>
        <dbReference type="Ensembl" id="ENSCCAP00000025793.1"/>
    </source>
</evidence>
<gene>
    <name evidence="2" type="primary">KCTD14</name>
</gene>
<dbReference type="Proteomes" id="UP000233040">
    <property type="component" value="Unassembled WGS sequence"/>
</dbReference>
<dbReference type="PANTHER" id="PTHR14499:SF3">
    <property type="entry name" value="BTB_POZ DOMAIN-CONTAINING PROTEIN KCTD14"/>
    <property type="match status" value="1"/>
</dbReference>
<dbReference type="Ensembl" id="ENSCCAT00000043318.1">
    <property type="protein sequence ID" value="ENSCCAP00000025793.1"/>
    <property type="gene ID" value="ENSCCAG00000030700.1"/>
</dbReference>